<dbReference type="Proteomes" id="UP001165082">
    <property type="component" value="Unassembled WGS sequence"/>
</dbReference>
<accession>A0A9W7L3Y2</accession>
<evidence type="ECO:0000313" key="2">
    <source>
        <dbReference type="Proteomes" id="UP001165082"/>
    </source>
</evidence>
<evidence type="ECO:0000313" key="1">
    <source>
        <dbReference type="EMBL" id="GMI30229.1"/>
    </source>
</evidence>
<comment type="caution">
    <text evidence="1">The sequence shown here is derived from an EMBL/GenBank/DDBJ whole genome shotgun (WGS) entry which is preliminary data.</text>
</comment>
<dbReference type="EMBL" id="BRXZ01008735">
    <property type="protein sequence ID" value="GMI30229.1"/>
    <property type="molecule type" value="Genomic_DNA"/>
</dbReference>
<reference evidence="1" key="1">
    <citation type="submission" date="2022-07" db="EMBL/GenBank/DDBJ databases">
        <title>Genome analysis of Parmales, a sister group of diatoms, reveals the evolutionary specialization of diatoms from phago-mixotrophs to photoautotrophs.</title>
        <authorList>
            <person name="Ban H."/>
            <person name="Sato S."/>
            <person name="Yoshikawa S."/>
            <person name="Kazumasa Y."/>
            <person name="Nakamura Y."/>
            <person name="Ichinomiya M."/>
            <person name="Saitoh K."/>
            <person name="Sato N."/>
            <person name="Blanc-Mathieu R."/>
            <person name="Endo H."/>
            <person name="Kuwata A."/>
            <person name="Ogata H."/>
        </authorList>
    </citation>
    <scope>NUCLEOTIDE SEQUENCE</scope>
</reference>
<organism evidence="1 2">
    <name type="scientific">Triparma retinervis</name>
    <dbReference type="NCBI Taxonomy" id="2557542"/>
    <lineage>
        <taxon>Eukaryota</taxon>
        <taxon>Sar</taxon>
        <taxon>Stramenopiles</taxon>
        <taxon>Ochrophyta</taxon>
        <taxon>Bolidophyceae</taxon>
        <taxon>Parmales</taxon>
        <taxon>Triparmaceae</taxon>
        <taxon>Triparma</taxon>
    </lineage>
</organism>
<proteinExistence type="predicted"/>
<keyword evidence="2" id="KW-1185">Reference proteome</keyword>
<protein>
    <submittedName>
        <fullName evidence="1">Uncharacterized protein</fullName>
    </submittedName>
</protein>
<dbReference type="AlphaFoldDB" id="A0A9W7L3Y2"/>
<sequence>MSLNPSLPEALQEAYLSAAAGLPSKLPDDTLELAIVSVSSVYDATSSMSIVVPTIVEAARGKGIIISNVIGSTAGGVLGSLSGSPLEVEGAPCVSVTLASLPSVSLNAFHVAEGDVPDQGYDYTDEEWRKYLGDVMMMGDEKVGK</sequence>
<feature type="non-terminal residue" evidence="1">
    <location>
        <position position="145"/>
    </location>
</feature>
<name>A0A9W7L3Y2_9STRA</name>
<gene>
    <name evidence="1" type="ORF">TrRE_jg7333</name>
</gene>